<dbReference type="Gene3D" id="3.30.40.10">
    <property type="entry name" value="Zinc/RING finger domain, C3HC4 (zinc finger)"/>
    <property type="match status" value="1"/>
</dbReference>
<dbReference type="Pfam" id="PF24812">
    <property type="entry name" value="WHD_TTC3"/>
    <property type="match status" value="1"/>
</dbReference>
<dbReference type="CDD" id="cd16481">
    <property type="entry name" value="RING-H2_TTC3"/>
    <property type="match status" value="1"/>
</dbReference>
<accession>A0ABM0M441</accession>
<keyword evidence="11" id="KW-0175">Coiled coil</keyword>
<keyword evidence="8" id="KW-0862">Zinc</keyword>
<name>A0ABM0M441_SACKO</name>
<comment type="pathway">
    <text evidence="3">Protein modification; protein ubiquitination.</text>
</comment>
<feature type="region of interest" description="Disordered" evidence="12">
    <location>
        <begin position="1613"/>
        <end position="1641"/>
    </location>
</feature>
<evidence type="ECO:0000256" key="3">
    <source>
        <dbReference type="ARBA" id="ARBA00004906"/>
    </source>
</evidence>
<feature type="coiled-coil region" evidence="11">
    <location>
        <begin position="696"/>
        <end position="731"/>
    </location>
</feature>
<feature type="non-terminal residue" evidence="15">
    <location>
        <position position="1"/>
    </location>
</feature>
<dbReference type="GeneID" id="100366748"/>
<keyword evidence="10" id="KW-0802">TPR repeat</keyword>
<dbReference type="InterPro" id="IPR043866">
    <property type="entry name" value="TTC3/DZIP3_dom"/>
</dbReference>
<evidence type="ECO:0000256" key="7">
    <source>
        <dbReference type="ARBA" id="ARBA00022771"/>
    </source>
</evidence>
<feature type="domain" description="RING-type" evidence="13">
    <location>
        <begin position="1810"/>
        <end position="1850"/>
    </location>
</feature>
<evidence type="ECO:0000256" key="11">
    <source>
        <dbReference type="SAM" id="Coils"/>
    </source>
</evidence>
<feature type="compositionally biased region" description="Polar residues" evidence="12">
    <location>
        <begin position="1570"/>
        <end position="1582"/>
    </location>
</feature>
<dbReference type="SUPFAM" id="SSF57850">
    <property type="entry name" value="RING/U-box"/>
    <property type="match status" value="1"/>
</dbReference>
<protein>
    <recommendedName>
        <fullName evidence="4">RING-type E3 ubiquitin transferase</fullName>
        <ecNumber evidence="4">2.3.2.27</ecNumber>
    </recommendedName>
</protein>
<comment type="subcellular location">
    <subcellularLocation>
        <location evidence="2">Cytoplasm</location>
    </subcellularLocation>
</comment>
<feature type="coiled-coil region" evidence="11">
    <location>
        <begin position="1288"/>
        <end position="1347"/>
    </location>
</feature>
<evidence type="ECO:0000313" key="15">
    <source>
        <dbReference type="RefSeq" id="XP_006814782.1"/>
    </source>
</evidence>
<dbReference type="InterPro" id="IPR011990">
    <property type="entry name" value="TPR-like_helical_dom_sf"/>
</dbReference>
<dbReference type="Pfam" id="PF24525">
    <property type="entry name" value="TTC3"/>
    <property type="match status" value="1"/>
</dbReference>
<dbReference type="InterPro" id="IPR056871">
    <property type="entry name" value="WH_TTC3"/>
</dbReference>
<evidence type="ECO:0000256" key="8">
    <source>
        <dbReference type="ARBA" id="ARBA00022833"/>
    </source>
</evidence>
<reference evidence="15" key="1">
    <citation type="submission" date="2025-08" db="UniProtKB">
        <authorList>
            <consortium name="RefSeq"/>
        </authorList>
    </citation>
    <scope>IDENTIFICATION</scope>
    <source>
        <tissue evidence="15">Testes</tissue>
    </source>
</reference>
<dbReference type="RefSeq" id="XP_006814782.1">
    <property type="nucleotide sequence ID" value="XM_006814719.1"/>
</dbReference>
<keyword evidence="5" id="KW-0963">Cytoplasm</keyword>
<dbReference type="InterPro" id="IPR056870">
    <property type="entry name" value="TTC3/DZIP3/RBM44-like_helical"/>
</dbReference>
<dbReference type="Pfam" id="PF13639">
    <property type="entry name" value="zf-RING_2"/>
    <property type="match status" value="1"/>
</dbReference>
<feature type="compositionally biased region" description="Basic and acidic residues" evidence="12">
    <location>
        <begin position="407"/>
        <end position="423"/>
    </location>
</feature>
<dbReference type="InterPro" id="IPR001841">
    <property type="entry name" value="Znf_RING"/>
</dbReference>
<feature type="repeat" description="TPR" evidence="10">
    <location>
        <begin position="231"/>
        <end position="264"/>
    </location>
</feature>
<dbReference type="InterPro" id="IPR056872">
    <property type="entry name" value="TTC3/DZIP3-like_helical"/>
</dbReference>
<evidence type="ECO:0000256" key="10">
    <source>
        <dbReference type="PROSITE-ProRule" id="PRU00339"/>
    </source>
</evidence>
<feature type="compositionally biased region" description="Pro residues" evidence="12">
    <location>
        <begin position="1545"/>
        <end position="1565"/>
    </location>
</feature>
<dbReference type="SMART" id="SM00028">
    <property type="entry name" value="TPR"/>
    <property type="match status" value="3"/>
</dbReference>
<feature type="region of interest" description="Disordered" evidence="12">
    <location>
        <begin position="372"/>
        <end position="423"/>
    </location>
</feature>
<evidence type="ECO:0000256" key="12">
    <source>
        <dbReference type="SAM" id="MobiDB-lite"/>
    </source>
</evidence>
<keyword evidence="14" id="KW-1185">Reference proteome</keyword>
<evidence type="ECO:0000256" key="2">
    <source>
        <dbReference type="ARBA" id="ARBA00004496"/>
    </source>
</evidence>
<dbReference type="Gene3D" id="1.25.40.10">
    <property type="entry name" value="Tetratricopeptide repeat domain"/>
    <property type="match status" value="1"/>
</dbReference>
<dbReference type="Proteomes" id="UP000694865">
    <property type="component" value="Unplaced"/>
</dbReference>
<evidence type="ECO:0000256" key="9">
    <source>
        <dbReference type="PROSITE-ProRule" id="PRU00175"/>
    </source>
</evidence>
<feature type="region of interest" description="Disordered" evidence="12">
    <location>
        <begin position="1539"/>
        <end position="1582"/>
    </location>
</feature>
<feature type="compositionally biased region" description="Polar residues" evidence="12">
    <location>
        <begin position="1613"/>
        <end position="1638"/>
    </location>
</feature>
<evidence type="ECO:0000313" key="14">
    <source>
        <dbReference type="Proteomes" id="UP000694865"/>
    </source>
</evidence>
<evidence type="ECO:0000256" key="5">
    <source>
        <dbReference type="ARBA" id="ARBA00022490"/>
    </source>
</evidence>
<dbReference type="PROSITE" id="PS50089">
    <property type="entry name" value="ZF_RING_2"/>
    <property type="match status" value="1"/>
</dbReference>
<evidence type="ECO:0000259" key="13">
    <source>
        <dbReference type="PROSITE" id="PS50089"/>
    </source>
</evidence>
<keyword evidence="7 9" id="KW-0479">Metal-binding</keyword>
<organism evidence="14 15">
    <name type="scientific">Saccoglossus kowalevskii</name>
    <name type="common">Acorn worm</name>
    <dbReference type="NCBI Taxonomy" id="10224"/>
    <lineage>
        <taxon>Eukaryota</taxon>
        <taxon>Metazoa</taxon>
        <taxon>Hemichordata</taxon>
        <taxon>Enteropneusta</taxon>
        <taxon>Harrimaniidae</taxon>
        <taxon>Saccoglossus</taxon>
    </lineage>
</organism>
<dbReference type="PROSITE" id="PS50005">
    <property type="entry name" value="TPR"/>
    <property type="match status" value="1"/>
</dbReference>
<dbReference type="EC" id="2.3.2.27" evidence="4"/>
<comment type="catalytic activity">
    <reaction evidence="1">
        <text>S-ubiquitinyl-[E2 ubiquitin-conjugating enzyme]-L-cysteine + [acceptor protein]-L-lysine = [E2 ubiquitin-conjugating enzyme]-L-cysteine + N(6)-ubiquitinyl-[acceptor protein]-L-lysine.</text>
        <dbReference type="EC" id="2.3.2.27"/>
    </reaction>
</comment>
<dbReference type="InterPro" id="IPR019734">
    <property type="entry name" value="TPR_rpt"/>
</dbReference>
<keyword evidence="6" id="KW-0808">Transferase</keyword>
<feature type="compositionally biased region" description="Acidic residues" evidence="12">
    <location>
        <begin position="329"/>
        <end position="349"/>
    </location>
</feature>
<dbReference type="PANTHER" id="PTHR17550">
    <property type="entry name" value="E3 UBIQUITIN-PROTEIN LIGASE TTC3"/>
    <property type="match status" value="1"/>
</dbReference>
<evidence type="ECO:0000256" key="1">
    <source>
        <dbReference type="ARBA" id="ARBA00000900"/>
    </source>
</evidence>
<sequence length="1873" mass="210593">DSDMEVNKRKLATTNSGSSKMWFQDVMAYPFKRQEHEHVILIYVLSPFLFNNVHQNDKWMAWAKEWKLLPSDGDLTFHPLPQNILDTVYIIEKAFEVLCRSVKQKGQRFLKNMLDLVENLEKKQDAQNALVKAMRCSEFMIMSNELTEISDKLLEDVTGALILVSMQFYDHVIKLTQKGCNLEEEFKAQNRKNAKTSDDIRMRGNRDFKESKYTAACHTYTNAIQLDAYNERLYSNRALCYLKTGDYRKALSDGKRAIIVKPSWPKGQHRYAEALFGLEQHQDAVRANMLALSVCRENGCSATELRELETQKEKFAHKVPFRETSVNQESDDDDVPDLVDQGSSDEETEFSNANIKKTAKVNIQSLPEEVNGLPPLVDLESDVDSDSDAPSGGSLKEPLISVPHPIRRSEQKPKTKNDSKKQPIKKDFKEALCKGSEALLESRQRIAVTWYRKANDIMSTKGKDSKLLNDEFEVVVFLYAFGTALLETSQVQELEEAFEKFQCIIIEHQSMIFPLAYYGRGRAFIQQNRYLEALVPLKKGLTILSRHTNCPVLDWPGTKQIIPESEYNKMEACFKSLILLCKAPPPPDTVCRYEHCTGFYKVQIYYSDPDFKGFIHTECYDNCRIDYHPSCWKKVKGKSLDKDFIGYPCFTPDCNAVIILVRIYSQDGLVKTELTGEKPVKFKKEKTAVPPPLKTVNEKKLEKLRLKKEKKRLAKESLVKIEKSVENASNQVIVNGIDSHKRPSSLPLSTLTNNLIHSTSTSPGSPDSTKLPTNFEMGFKLEKDEEETEINGASRKVFKNKSKKKIPKVKHSLDVFFTRTDDAHSFCDAEENDDGESSSSSRNAFQLLDDNSPFTIPEHLREDTAQLETNTGTIPQAVPTVDVVANESLRETLFSYFASILDKYGPLSIDDPKLISEFNETFPSEARDLVNSCGGLSQFLLKSLQFAMVENIVCLLKDSVKCKELAMKYKKSKGDTSPVNTDYGNGLSTFKQAVCNPVPCTQYEMYHTYVDSATTCNLTIENFPALSAEISNEDAVINASTESLSDNIANDDETSKVIRDIAYIDAIPEFVPRQKSAVSQSITEPIVKSTCGLDQNAESDASFQDALCDLPTEDKTSMSQKATNYLIQSFYSQRCQQTEYNPTSSYVEAVDSGIDPGLQAEVGLSCTGMGLSEIDLRTGTSGINDFCDAVSENKTQNDNTNFCNNNEISSELENFDDAKDSIISKNKSRILPMKNSIKYKNACVQAFVCPLHNSVGVNTEPYEDTYKQLYENIIQEKHRMQMQHQAALDRFEQMKNKTSTEIQMLQKDLEDRIDMEKNQQKIIWDLKQQHDMENKQVEKDKNEVSKRFQLQISMLNEKQERHAAELNTKDEDISHLQNLLQSERDGRFAEKLNYEQDRVRAEETYKSTLKRAQDAEMMIFELKMSIEKRPLEVKRQEAEYYCRHFTNMADRPPGIMGMTSEDVIQQCKSVAALWQTFSEELQKKIAEIKTSYEERIDMVRRGQMLSSLPPINISPLPQPPAALFQNPLLKSIRVPPSFPASGVTTPPPFSISPSPPTVSATPPPGLDSVTVPSSEPATSDSAVAALTSSTNIAVPTTATVTTVGAEVAPAVSTSGLVSPAPTSKPTISAITPHNTQSHSRVKPHLTGTQQSVQQPQNVSRQMQFPTLTAQAQQVHQPKNSFEKIMSKLMAMYPVYNKVQLTNFIKDVRSANGNSLSGLSLDEIILRVSDLIASDQKRLEGLPHSVQASLSTGCGVPVIKPIPTTAPLGAAARPVVTSQMPKPIGPPMSPVMPEPSLHNIGFNLDDDVDPCVICHEELTTGATCVLECKHRFHKSCIRKWMHEQSTCPTCRVHILLAEDFPSLMTQQLSRQRLF</sequence>
<proteinExistence type="predicted"/>
<keyword evidence="7 9" id="KW-0863">Zinc-finger</keyword>
<dbReference type="InterPro" id="IPR013083">
    <property type="entry name" value="Znf_RING/FYVE/PHD"/>
</dbReference>
<dbReference type="SMART" id="SM00184">
    <property type="entry name" value="RING"/>
    <property type="match status" value="1"/>
</dbReference>
<dbReference type="SUPFAM" id="SSF48452">
    <property type="entry name" value="TPR-like"/>
    <property type="match status" value="2"/>
</dbReference>
<gene>
    <name evidence="15" type="primary">LOC100366748</name>
</gene>
<evidence type="ECO:0000256" key="6">
    <source>
        <dbReference type="ARBA" id="ARBA00022679"/>
    </source>
</evidence>
<evidence type="ECO:0000256" key="4">
    <source>
        <dbReference type="ARBA" id="ARBA00012483"/>
    </source>
</evidence>
<dbReference type="Pfam" id="PF19179">
    <property type="entry name" value="TTC3_DZIP3_dom"/>
    <property type="match status" value="1"/>
</dbReference>
<dbReference type="PANTHER" id="PTHR17550:SF4">
    <property type="entry name" value="E3 UBIQUITIN-PROTEIN LIGASE TTC3"/>
    <property type="match status" value="1"/>
</dbReference>
<feature type="region of interest" description="Disordered" evidence="12">
    <location>
        <begin position="319"/>
        <end position="353"/>
    </location>
</feature>
<dbReference type="Pfam" id="PF24905">
    <property type="entry name" value="TTC3_9th"/>
    <property type="match status" value="1"/>
</dbReference>